<dbReference type="InterPro" id="IPR019758">
    <property type="entry name" value="Pept_S26A_signal_pept_1_CS"/>
</dbReference>
<comment type="subcellular location">
    <subcellularLocation>
        <location evidence="6">Membrane</location>
        <topology evidence="6">Single-pass type II membrane protein</topology>
    </subcellularLocation>
</comment>
<dbReference type="EMBL" id="AP024702">
    <property type="protein sequence ID" value="BCX49529.1"/>
    <property type="molecule type" value="Genomic_DNA"/>
</dbReference>
<dbReference type="CDD" id="cd06530">
    <property type="entry name" value="S26_SPase_I"/>
    <property type="match status" value="1"/>
</dbReference>
<dbReference type="PRINTS" id="PR00727">
    <property type="entry name" value="LEADERPTASE"/>
</dbReference>
<proteinExistence type="inferred from homology"/>
<dbReference type="Proteomes" id="UP001374893">
    <property type="component" value="Chromosome"/>
</dbReference>
<gene>
    <name evidence="8" type="ORF">HAHE_34370</name>
</gene>
<evidence type="ECO:0000256" key="6">
    <source>
        <dbReference type="RuleBase" id="RU362042"/>
    </source>
</evidence>
<evidence type="ECO:0000256" key="2">
    <source>
        <dbReference type="ARBA" id="ARBA00009370"/>
    </source>
</evidence>
<keyword evidence="5 6" id="KW-0378">Hydrolase</keyword>
<reference evidence="8 9" key="1">
    <citation type="submission" date="2021-06" db="EMBL/GenBank/DDBJ databases">
        <title>Complete genome of Haloferula helveola possessing various polysaccharide degrading enzymes.</title>
        <authorList>
            <person name="Takami H."/>
            <person name="Huang C."/>
            <person name="Hamasaki K."/>
        </authorList>
    </citation>
    <scope>NUCLEOTIDE SEQUENCE [LARGE SCALE GENOMIC DNA]</scope>
    <source>
        <strain evidence="8 9">CN-1</strain>
    </source>
</reference>
<dbReference type="RefSeq" id="WP_338686168.1">
    <property type="nucleotide sequence ID" value="NZ_AP024702.1"/>
</dbReference>
<dbReference type="InterPro" id="IPR019533">
    <property type="entry name" value="Peptidase_S26"/>
</dbReference>
<evidence type="ECO:0000313" key="8">
    <source>
        <dbReference type="EMBL" id="BCX49529.1"/>
    </source>
</evidence>
<dbReference type="PROSITE" id="PS00761">
    <property type="entry name" value="SPASE_I_3"/>
    <property type="match status" value="1"/>
</dbReference>
<dbReference type="InterPro" id="IPR036286">
    <property type="entry name" value="LexA/Signal_pep-like_sf"/>
</dbReference>
<sequence length="186" mass="20466">MSTSEKRRFPKLAIVSIALTLILLALVLTGTVKVFNIPTGGMAPTVQSGDSIIATRTYRAADGFERGEAVIFHPPHDPSSWYVQRIVAIPGDRIEVIDGHLVVNGQAALSPEDLHSIPPDRSRLPPPFLTLAPSYPLTVPPDEFFMLGDNFENSLDSRYFGTVPAENITHTPRRIIWPLDRGSKID</sequence>
<keyword evidence="9" id="KW-1185">Reference proteome</keyword>
<dbReference type="EC" id="3.4.21.89" evidence="3 6"/>
<dbReference type="SUPFAM" id="SSF51306">
    <property type="entry name" value="LexA/Signal peptidase"/>
    <property type="match status" value="1"/>
</dbReference>
<dbReference type="InterPro" id="IPR000223">
    <property type="entry name" value="Pept_S26A_signal_pept_1"/>
</dbReference>
<evidence type="ECO:0000256" key="4">
    <source>
        <dbReference type="ARBA" id="ARBA00019232"/>
    </source>
</evidence>
<organism evidence="8 9">
    <name type="scientific">Haloferula helveola</name>
    <dbReference type="NCBI Taxonomy" id="490095"/>
    <lineage>
        <taxon>Bacteria</taxon>
        <taxon>Pseudomonadati</taxon>
        <taxon>Verrucomicrobiota</taxon>
        <taxon>Verrucomicrobiia</taxon>
        <taxon>Verrucomicrobiales</taxon>
        <taxon>Verrucomicrobiaceae</taxon>
        <taxon>Haloferula</taxon>
    </lineage>
</organism>
<keyword evidence="6" id="KW-0645">Protease</keyword>
<dbReference type="Gene3D" id="2.10.109.10">
    <property type="entry name" value="Umud Fragment, subunit A"/>
    <property type="match status" value="1"/>
</dbReference>
<evidence type="ECO:0000259" key="7">
    <source>
        <dbReference type="Pfam" id="PF10502"/>
    </source>
</evidence>
<evidence type="ECO:0000256" key="3">
    <source>
        <dbReference type="ARBA" id="ARBA00013208"/>
    </source>
</evidence>
<name>A0ABM7RHZ1_9BACT</name>
<comment type="similarity">
    <text evidence="2 6">Belongs to the peptidase S26 family.</text>
</comment>
<dbReference type="PANTHER" id="PTHR43390:SF1">
    <property type="entry name" value="CHLOROPLAST PROCESSING PEPTIDASE"/>
    <property type="match status" value="1"/>
</dbReference>
<comment type="catalytic activity">
    <reaction evidence="1 6">
        <text>Cleavage of hydrophobic, N-terminal signal or leader sequences from secreted and periplasmic proteins.</text>
        <dbReference type="EC" id="3.4.21.89"/>
    </reaction>
</comment>
<protein>
    <recommendedName>
        <fullName evidence="4 6">Signal peptidase I</fullName>
        <ecNumber evidence="3 6">3.4.21.89</ecNumber>
    </recommendedName>
</protein>
<evidence type="ECO:0000256" key="5">
    <source>
        <dbReference type="ARBA" id="ARBA00022801"/>
    </source>
</evidence>
<dbReference type="NCBIfam" id="TIGR02227">
    <property type="entry name" value="sigpep_I_bact"/>
    <property type="match status" value="1"/>
</dbReference>
<dbReference type="Pfam" id="PF10502">
    <property type="entry name" value="Peptidase_S26"/>
    <property type="match status" value="1"/>
</dbReference>
<feature type="domain" description="Peptidase S26" evidence="7">
    <location>
        <begin position="14"/>
        <end position="175"/>
    </location>
</feature>
<accession>A0ABM7RHZ1</accession>
<evidence type="ECO:0000256" key="1">
    <source>
        <dbReference type="ARBA" id="ARBA00000677"/>
    </source>
</evidence>
<evidence type="ECO:0000313" key="9">
    <source>
        <dbReference type="Proteomes" id="UP001374893"/>
    </source>
</evidence>
<dbReference type="PANTHER" id="PTHR43390">
    <property type="entry name" value="SIGNAL PEPTIDASE I"/>
    <property type="match status" value="1"/>
</dbReference>